<sequence length="555" mass="60175">MAAEAAAKRRKEGNEEEEDDEEEMTLEDGDIEESPRRSFYDGDGDGDEDEDSEDGGEEQDEDGEGLGSPRSFQSRQWPQSYRETTDTYTIAASPSFGYLGPSTSKYSIFDGGRSSLGSDLKLSLLSDKLEGKQESVKSLRKTLGSATDGKSSFLMQHTGEVYIGQGCSVTQTVFNGVNVLAGVGLLSTPFTIHEAGWVGLAVLAMFAIVCCYTGVLMKYCFESKDGISTYPDIGEAAFGRIGRLLISIILYTELYSYCVEFIILEGDNMTSIFPHVGFNWLGIHVDGKHLFGVLTALIVLPTVWLRDLRVLSYLSAGGVIATLLVFLSVGLVGTTDGVGFHSTGKAVNLSGIPFAIGIYGFCYSGHSVFPNIYQSMSDRTKFTKALFICFAICTAIYGSFAIIGYLMFGEKTLSQITLNLPKHSFASKVALWTTVINPFTKYALLLNPLARSLEELRPEGFLNETICSIILRTALVTSTVCIAFLIPFFGLVMALIGSLLSILVAVVMPALCFLKIRQNKATTPQVIASVGIVILGIISAALGTYSSVLRIVQNY</sequence>
<feature type="compositionally biased region" description="Polar residues" evidence="8">
    <location>
        <begin position="70"/>
        <end position="83"/>
    </location>
</feature>
<evidence type="ECO:0000256" key="5">
    <source>
        <dbReference type="ARBA" id="ARBA00022989"/>
    </source>
</evidence>
<dbReference type="Pfam" id="PF01490">
    <property type="entry name" value="Aa_trans"/>
    <property type="match status" value="1"/>
</dbReference>
<dbReference type="OrthoDB" id="655540at2759"/>
<keyword evidence="12" id="KW-1185">Reference proteome</keyword>
<feature type="transmembrane region" description="Helical" evidence="9">
    <location>
        <begin position="289"/>
        <end position="306"/>
    </location>
</feature>
<gene>
    <name evidence="11" type="ORF">E2562_002480</name>
</gene>
<feature type="transmembrane region" description="Helical" evidence="9">
    <location>
        <begin position="197"/>
        <end position="221"/>
    </location>
</feature>
<feature type="region of interest" description="Disordered" evidence="8">
    <location>
        <begin position="1"/>
        <end position="83"/>
    </location>
</feature>
<feature type="transmembrane region" description="Helical" evidence="9">
    <location>
        <begin position="526"/>
        <end position="545"/>
    </location>
</feature>
<feature type="transmembrane region" description="Helical" evidence="9">
    <location>
        <begin position="241"/>
        <end position="264"/>
    </location>
</feature>
<feature type="domain" description="Amino acid transporter transmembrane" evidence="10">
    <location>
        <begin position="167"/>
        <end position="547"/>
    </location>
</feature>
<dbReference type="GO" id="GO:0006865">
    <property type="term" value="P:amino acid transport"/>
    <property type="evidence" value="ECO:0007669"/>
    <property type="project" value="UniProtKB-KW"/>
</dbReference>
<dbReference type="EMBL" id="SPHZ02000001">
    <property type="protein sequence ID" value="KAF0931121.1"/>
    <property type="molecule type" value="Genomic_DNA"/>
</dbReference>
<evidence type="ECO:0000256" key="4">
    <source>
        <dbReference type="ARBA" id="ARBA00022970"/>
    </source>
</evidence>
<dbReference type="GO" id="GO:0005886">
    <property type="term" value="C:plasma membrane"/>
    <property type="evidence" value="ECO:0007669"/>
    <property type="project" value="UniProtKB-SubCell"/>
</dbReference>
<accession>A0A6G1F2L7</accession>
<evidence type="ECO:0000259" key="10">
    <source>
        <dbReference type="Pfam" id="PF01490"/>
    </source>
</evidence>
<evidence type="ECO:0000256" key="8">
    <source>
        <dbReference type="SAM" id="MobiDB-lite"/>
    </source>
</evidence>
<feature type="transmembrane region" description="Helical" evidence="9">
    <location>
        <begin position="385"/>
        <end position="409"/>
    </location>
</feature>
<comment type="subcellular location">
    <subcellularLocation>
        <location evidence="1">Cell membrane</location>
        <topology evidence="1">Multi-pass membrane protein</topology>
    </subcellularLocation>
</comment>
<keyword evidence="2" id="KW-0813">Transport</keyword>
<proteinExistence type="inferred from homology"/>
<comment type="similarity">
    <text evidence="7">Belongs to the amino acid/polyamine transporter 2 family. Amino acid/auxin permease (AAAP) (TC 2.A.18.5) subfamily.</text>
</comment>
<evidence type="ECO:0000256" key="6">
    <source>
        <dbReference type="ARBA" id="ARBA00023136"/>
    </source>
</evidence>
<keyword evidence="5 9" id="KW-1133">Transmembrane helix</keyword>
<evidence type="ECO:0000256" key="3">
    <source>
        <dbReference type="ARBA" id="ARBA00022692"/>
    </source>
</evidence>
<dbReference type="FunFam" id="1.20.1740.10:FF:000047">
    <property type="entry name" value="Amino acid transporter AVT1A"/>
    <property type="match status" value="1"/>
</dbReference>
<reference evidence="11 12" key="1">
    <citation type="submission" date="2019-11" db="EMBL/GenBank/DDBJ databases">
        <title>Whole genome sequence of Oryza granulata.</title>
        <authorList>
            <person name="Li W."/>
        </authorList>
    </citation>
    <scope>NUCLEOTIDE SEQUENCE [LARGE SCALE GENOMIC DNA]</scope>
    <source>
        <strain evidence="12">cv. Menghai</strain>
        <tissue evidence="11">Leaf</tissue>
    </source>
</reference>
<evidence type="ECO:0000313" key="12">
    <source>
        <dbReference type="Proteomes" id="UP000479710"/>
    </source>
</evidence>
<feature type="compositionally biased region" description="Acidic residues" evidence="8">
    <location>
        <begin position="42"/>
        <end position="64"/>
    </location>
</feature>
<keyword evidence="3 9" id="KW-0812">Transmembrane</keyword>
<feature type="transmembrane region" description="Helical" evidence="9">
    <location>
        <begin position="492"/>
        <end position="514"/>
    </location>
</feature>
<evidence type="ECO:0000256" key="2">
    <source>
        <dbReference type="ARBA" id="ARBA00022448"/>
    </source>
</evidence>
<evidence type="ECO:0000256" key="9">
    <source>
        <dbReference type="SAM" id="Phobius"/>
    </source>
</evidence>
<feature type="transmembrane region" description="Helical" evidence="9">
    <location>
        <begin position="313"/>
        <end position="332"/>
    </location>
</feature>
<evidence type="ECO:0000256" key="7">
    <source>
        <dbReference type="ARBA" id="ARBA00049662"/>
    </source>
</evidence>
<dbReference type="AlphaFoldDB" id="A0A6G1F2L7"/>
<feature type="transmembrane region" description="Helical" evidence="9">
    <location>
        <begin position="352"/>
        <end position="373"/>
    </location>
</feature>
<protein>
    <recommendedName>
        <fullName evidence="10">Amino acid transporter transmembrane domain-containing protein</fullName>
    </recommendedName>
</protein>
<evidence type="ECO:0000256" key="1">
    <source>
        <dbReference type="ARBA" id="ARBA00004651"/>
    </source>
</evidence>
<dbReference type="InterPro" id="IPR013057">
    <property type="entry name" value="AA_transpt_TM"/>
</dbReference>
<keyword evidence="4" id="KW-0029">Amino-acid transport</keyword>
<keyword evidence="6 9" id="KW-0472">Membrane</keyword>
<evidence type="ECO:0000313" key="11">
    <source>
        <dbReference type="EMBL" id="KAF0931121.1"/>
    </source>
</evidence>
<comment type="caution">
    <text evidence="11">The sequence shown here is derived from an EMBL/GenBank/DDBJ whole genome shotgun (WGS) entry which is preliminary data.</text>
</comment>
<feature type="compositionally biased region" description="Acidic residues" evidence="8">
    <location>
        <begin position="14"/>
        <end position="32"/>
    </location>
</feature>
<organism evidence="11 12">
    <name type="scientific">Oryza meyeriana var. granulata</name>
    <dbReference type="NCBI Taxonomy" id="110450"/>
    <lineage>
        <taxon>Eukaryota</taxon>
        <taxon>Viridiplantae</taxon>
        <taxon>Streptophyta</taxon>
        <taxon>Embryophyta</taxon>
        <taxon>Tracheophyta</taxon>
        <taxon>Spermatophyta</taxon>
        <taxon>Magnoliopsida</taxon>
        <taxon>Liliopsida</taxon>
        <taxon>Poales</taxon>
        <taxon>Poaceae</taxon>
        <taxon>BOP clade</taxon>
        <taxon>Oryzoideae</taxon>
        <taxon>Oryzeae</taxon>
        <taxon>Oryzinae</taxon>
        <taxon>Oryza</taxon>
        <taxon>Oryza meyeriana</taxon>
    </lineage>
</organism>
<dbReference type="Proteomes" id="UP000479710">
    <property type="component" value="Unassembled WGS sequence"/>
</dbReference>
<dbReference type="PANTHER" id="PTHR48017">
    <property type="entry name" value="OS05G0424000 PROTEIN-RELATED"/>
    <property type="match status" value="1"/>
</dbReference>
<name>A0A6G1F2L7_9ORYZ</name>
<feature type="transmembrane region" description="Helical" evidence="9">
    <location>
        <begin position="461"/>
        <end position="486"/>
    </location>
</feature>
<feature type="transmembrane region" description="Helical" evidence="9">
    <location>
        <begin position="429"/>
        <end position="449"/>
    </location>
</feature>